<dbReference type="EnsemblPlants" id="QL04p022409:mrna">
    <property type="protein sequence ID" value="QL04p022409:mrna:CDS:1"/>
    <property type="gene ID" value="QL04p022409"/>
</dbReference>
<dbReference type="Pfam" id="PF13966">
    <property type="entry name" value="zf-RVT"/>
    <property type="match status" value="1"/>
</dbReference>
<organism evidence="2 3">
    <name type="scientific">Quercus lobata</name>
    <name type="common">Valley oak</name>
    <dbReference type="NCBI Taxonomy" id="97700"/>
    <lineage>
        <taxon>Eukaryota</taxon>
        <taxon>Viridiplantae</taxon>
        <taxon>Streptophyta</taxon>
        <taxon>Embryophyta</taxon>
        <taxon>Tracheophyta</taxon>
        <taxon>Spermatophyta</taxon>
        <taxon>Magnoliopsida</taxon>
        <taxon>eudicotyledons</taxon>
        <taxon>Gunneridae</taxon>
        <taxon>Pentapetalae</taxon>
        <taxon>rosids</taxon>
        <taxon>fabids</taxon>
        <taxon>Fagales</taxon>
        <taxon>Fagaceae</taxon>
        <taxon>Quercus</taxon>
    </lineage>
</organism>
<dbReference type="Gramene" id="QL04p022409:mrna">
    <property type="protein sequence ID" value="QL04p022409:mrna:CDS:1"/>
    <property type="gene ID" value="QL04p022409"/>
</dbReference>
<dbReference type="EMBL" id="LRBV02000004">
    <property type="status" value="NOT_ANNOTATED_CDS"/>
    <property type="molecule type" value="Genomic_DNA"/>
</dbReference>
<dbReference type="InterPro" id="IPR026960">
    <property type="entry name" value="RVT-Znf"/>
</dbReference>
<evidence type="ECO:0000313" key="2">
    <source>
        <dbReference type="EnsemblPlants" id="QL04p022409:mrna:CDS:1"/>
    </source>
</evidence>
<accession>A0A7N2LEC9</accession>
<dbReference type="AlphaFoldDB" id="A0A7N2LEC9"/>
<sequence>MVWRIGNGQNVRIKEDRWLRIKSNKAAISPLTSIQADTRVCSLINHELGMWKSDVVERLFLPHEASLILGIPLSFRMPPDDITWGLTPYGIFSTKSAYKMLVSLDNSGEVGSSSPDPQLKFWKSLWSLRVPNKVKHFAWRACNNALPTMVNLQQRHISTSDLCEQCTTEPEDTLHALWACSKLEEVWRTLSWTLPAAQASLSSFNALLDCFLQVKDDYRKEIFIIIAWTIWNRRNALKFGRPTIPVTNIIPRAGSLLQEFIAAQEVSNEPPSVTVSSQWHPPEFPYYKANFDTAVFKASASAGIGVIIRDSRGDAISALSVPTHLSTSVATMEALACQRRSSSPKKLGSDK</sequence>
<protein>
    <recommendedName>
        <fullName evidence="1">Reverse transcriptase zinc-binding domain-containing protein</fullName>
    </recommendedName>
</protein>
<evidence type="ECO:0000313" key="3">
    <source>
        <dbReference type="Proteomes" id="UP000594261"/>
    </source>
</evidence>
<dbReference type="PANTHER" id="PTHR47074:SF48">
    <property type="entry name" value="POLYNUCLEOTIDYL TRANSFERASE, RIBONUCLEASE H-LIKE SUPERFAMILY PROTEIN"/>
    <property type="match status" value="1"/>
</dbReference>
<dbReference type="InParanoid" id="A0A7N2LEC9"/>
<reference evidence="2" key="2">
    <citation type="submission" date="2021-01" db="UniProtKB">
        <authorList>
            <consortium name="EnsemblPlants"/>
        </authorList>
    </citation>
    <scope>IDENTIFICATION</scope>
</reference>
<evidence type="ECO:0000259" key="1">
    <source>
        <dbReference type="Pfam" id="PF13966"/>
    </source>
</evidence>
<dbReference type="OMA" id="DWHASSS"/>
<proteinExistence type="predicted"/>
<dbReference type="InterPro" id="IPR052929">
    <property type="entry name" value="RNase_H-like_EbsB-rel"/>
</dbReference>
<name>A0A7N2LEC9_QUELO</name>
<dbReference type="Proteomes" id="UP000594261">
    <property type="component" value="Chromosome 4"/>
</dbReference>
<dbReference type="PANTHER" id="PTHR47074">
    <property type="entry name" value="BNAC02G40300D PROTEIN"/>
    <property type="match status" value="1"/>
</dbReference>
<feature type="domain" description="Reverse transcriptase zinc-binding" evidence="1">
    <location>
        <begin position="92"/>
        <end position="187"/>
    </location>
</feature>
<reference evidence="2 3" key="1">
    <citation type="journal article" date="2016" name="G3 (Bethesda)">
        <title>First Draft Assembly and Annotation of the Genome of a California Endemic Oak Quercus lobata Nee (Fagaceae).</title>
        <authorList>
            <person name="Sork V.L."/>
            <person name="Fitz-Gibbon S.T."/>
            <person name="Puiu D."/>
            <person name="Crepeau M."/>
            <person name="Gugger P.F."/>
            <person name="Sherman R."/>
            <person name="Stevens K."/>
            <person name="Langley C.H."/>
            <person name="Pellegrini M."/>
            <person name="Salzberg S.L."/>
        </authorList>
    </citation>
    <scope>NUCLEOTIDE SEQUENCE [LARGE SCALE GENOMIC DNA]</scope>
    <source>
        <strain evidence="2 3">cv. SW786</strain>
    </source>
</reference>
<keyword evidence="3" id="KW-1185">Reference proteome</keyword>